<dbReference type="InterPro" id="IPR036875">
    <property type="entry name" value="Znf_CCHC_sf"/>
</dbReference>
<feature type="domain" description="CCHC-type" evidence="2">
    <location>
        <begin position="73"/>
        <end position="87"/>
    </location>
</feature>
<evidence type="ECO:0000313" key="4">
    <source>
        <dbReference type="Proteomes" id="UP001163823"/>
    </source>
</evidence>
<keyword evidence="1" id="KW-0862">Zinc</keyword>
<reference evidence="3" key="1">
    <citation type="journal article" date="2023" name="Science">
        <title>Elucidation of the pathway for biosynthesis of saponin adjuvants from the soapbark tree.</title>
        <authorList>
            <person name="Reed J."/>
            <person name="Orme A."/>
            <person name="El-Demerdash A."/>
            <person name="Owen C."/>
            <person name="Martin L.B.B."/>
            <person name="Misra R.C."/>
            <person name="Kikuchi S."/>
            <person name="Rejzek M."/>
            <person name="Martin A.C."/>
            <person name="Harkess A."/>
            <person name="Leebens-Mack J."/>
            <person name="Louveau T."/>
            <person name="Stephenson M.J."/>
            <person name="Osbourn A."/>
        </authorList>
    </citation>
    <scope>NUCLEOTIDE SEQUENCE</scope>
    <source>
        <strain evidence="3">S10</strain>
    </source>
</reference>
<keyword evidence="1" id="KW-0863">Zinc-finger</keyword>
<keyword evidence="1" id="KW-0479">Metal-binding</keyword>
<gene>
    <name evidence="3" type="ORF">O6P43_003885</name>
</gene>
<dbReference type="EMBL" id="JARAOO010000003">
    <property type="protein sequence ID" value="KAJ7973689.1"/>
    <property type="molecule type" value="Genomic_DNA"/>
</dbReference>
<dbReference type="PROSITE" id="PS50158">
    <property type="entry name" value="ZF_CCHC"/>
    <property type="match status" value="1"/>
</dbReference>
<dbReference type="InterPro" id="IPR001878">
    <property type="entry name" value="Znf_CCHC"/>
</dbReference>
<evidence type="ECO:0000259" key="2">
    <source>
        <dbReference type="PROSITE" id="PS50158"/>
    </source>
</evidence>
<dbReference type="GO" id="GO:0003676">
    <property type="term" value="F:nucleic acid binding"/>
    <property type="evidence" value="ECO:0007669"/>
    <property type="project" value="InterPro"/>
</dbReference>
<proteinExistence type="predicted"/>
<evidence type="ECO:0000256" key="1">
    <source>
        <dbReference type="PROSITE-ProRule" id="PRU00047"/>
    </source>
</evidence>
<accession>A0AAD7VFH1</accession>
<sequence>MPFITSVQGWATQPSIAEFENLLSNQESLVKQMAGVNVSRTDDVFFSKWKGKSQQDLNNDDPENKVSLYKPKKCCRCGKLGHIRRNCSVKLEDGNLSTNLGSNQDEPVEWEKCLSNEVIDDATTSMYS</sequence>
<comment type="caution">
    <text evidence="3">The sequence shown here is derived from an EMBL/GenBank/DDBJ whole genome shotgun (WGS) entry which is preliminary data.</text>
</comment>
<organism evidence="3 4">
    <name type="scientific">Quillaja saponaria</name>
    <name type="common">Soap bark tree</name>
    <dbReference type="NCBI Taxonomy" id="32244"/>
    <lineage>
        <taxon>Eukaryota</taxon>
        <taxon>Viridiplantae</taxon>
        <taxon>Streptophyta</taxon>
        <taxon>Embryophyta</taxon>
        <taxon>Tracheophyta</taxon>
        <taxon>Spermatophyta</taxon>
        <taxon>Magnoliopsida</taxon>
        <taxon>eudicotyledons</taxon>
        <taxon>Gunneridae</taxon>
        <taxon>Pentapetalae</taxon>
        <taxon>rosids</taxon>
        <taxon>fabids</taxon>
        <taxon>Fabales</taxon>
        <taxon>Quillajaceae</taxon>
        <taxon>Quillaja</taxon>
    </lineage>
</organism>
<dbReference type="GO" id="GO:0008270">
    <property type="term" value="F:zinc ion binding"/>
    <property type="evidence" value="ECO:0007669"/>
    <property type="project" value="UniProtKB-KW"/>
</dbReference>
<dbReference type="KEGG" id="qsa:O6P43_003885"/>
<dbReference type="Proteomes" id="UP001163823">
    <property type="component" value="Chromosome 3"/>
</dbReference>
<name>A0AAD7VFH1_QUISA</name>
<protein>
    <submittedName>
        <fullName evidence="3">Retrovirus-related Pol polyprotein from transposon TNT 1-94</fullName>
    </submittedName>
</protein>
<dbReference type="SUPFAM" id="SSF57756">
    <property type="entry name" value="Retrovirus zinc finger-like domains"/>
    <property type="match status" value="1"/>
</dbReference>
<keyword evidence="4" id="KW-1185">Reference proteome</keyword>
<dbReference type="AlphaFoldDB" id="A0AAD7VFH1"/>
<evidence type="ECO:0000313" key="3">
    <source>
        <dbReference type="EMBL" id="KAJ7973689.1"/>
    </source>
</evidence>